<feature type="region of interest" description="Disordered" evidence="5">
    <location>
        <begin position="1564"/>
        <end position="1614"/>
    </location>
</feature>
<keyword evidence="4" id="KW-0547">Nucleotide-binding</keyword>
<keyword evidence="9" id="KW-1185">Reference proteome</keyword>
<dbReference type="SUPFAM" id="SSF52540">
    <property type="entry name" value="P-loop containing nucleoside triphosphate hydrolases"/>
    <property type="match status" value="1"/>
</dbReference>
<organism evidence="9 10">
    <name type="scientific">Branchiostoma floridae</name>
    <name type="common">Florida lancelet</name>
    <name type="synonym">Amphioxus</name>
    <dbReference type="NCBI Taxonomy" id="7739"/>
    <lineage>
        <taxon>Eukaryota</taxon>
        <taxon>Metazoa</taxon>
        <taxon>Chordata</taxon>
        <taxon>Cephalochordata</taxon>
        <taxon>Leptocardii</taxon>
        <taxon>Amphioxiformes</taxon>
        <taxon>Branchiostomatidae</taxon>
        <taxon>Branchiostoma</taxon>
    </lineage>
</organism>
<dbReference type="CDD" id="cd01670">
    <property type="entry name" value="Death"/>
    <property type="match status" value="2"/>
</dbReference>
<dbReference type="Pfam" id="PF08477">
    <property type="entry name" value="Roc"/>
    <property type="match status" value="1"/>
</dbReference>
<feature type="domain" description="Death" evidence="6">
    <location>
        <begin position="1005"/>
        <end position="1085"/>
    </location>
</feature>
<dbReference type="FunFam" id="3.40.50.2000:FF:000190">
    <property type="entry name" value="Uncharacterized protein"/>
    <property type="match status" value="1"/>
</dbReference>
<dbReference type="GO" id="GO:0005829">
    <property type="term" value="C:cytosol"/>
    <property type="evidence" value="ECO:0007669"/>
    <property type="project" value="UniProtKB-SubCell"/>
</dbReference>
<dbReference type="OrthoDB" id="10022597at2759"/>
<dbReference type="RefSeq" id="XP_035664537.1">
    <property type="nucleotide sequence ID" value="XM_035808644.1"/>
</dbReference>
<gene>
    <name evidence="10" type="primary">LOC118408032</name>
</gene>
<feature type="domain" description="Roc" evidence="7">
    <location>
        <begin position="421"/>
        <end position="654"/>
    </location>
</feature>
<keyword evidence="2" id="KW-0963">Cytoplasm</keyword>
<dbReference type="CDD" id="cd03801">
    <property type="entry name" value="GT4_PimA-like"/>
    <property type="match status" value="1"/>
</dbReference>
<dbReference type="InterPro" id="IPR020859">
    <property type="entry name" value="ROC"/>
</dbReference>
<dbReference type="InterPro" id="IPR011029">
    <property type="entry name" value="DEATH-like_dom_sf"/>
</dbReference>
<dbReference type="GO" id="GO:0000166">
    <property type="term" value="F:nucleotide binding"/>
    <property type="evidence" value="ECO:0007669"/>
    <property type="project" value="UniProtKB-KW"/>
</dbReference>
<dbReference type="Proteomes" id="UP000001554">
    <property type="component" value="Unplaced"/>
</dbReference>
<dbReference type="SMART" id="SM00005">
    <property type="entry name" value="DEATH"/>
    <property type="match status" value="2"/>
</dbReference>
<dbReference type="PANTHER" id="PTHR10454:SF248">
    <property type="entry name" value="CASPASE-8-LIKE"/>
    <property type="match status" value="1"/>
</dbReference>
<dbReference type="PANTHER" id="PTHR10454">
    <property type="entry name" value="CASPASE"/>
    <property type="match status" value="1"/>
</dbReference>
<accession>A0A9J7KLA4</accession>
<dbReference type="KEGG" id="bfo:118408032"/>
<evidence type="ECO:0000256" key="3">
    <source>
        <dbReference type="ARBA" id="ARBA00022737"/>
    </source>
</evidence>
<dbReference type="Gene3D" id="3.40.50.2000">
    <property type="entry name" value="Glycogen Phosphorylase B"/>
    <property type="match status" value="1"/>
</dbReference>
<dbReference type="InterPro" id="IPR025307">
    <property type="entry name" value="FIIND_dom"/>
</dbReference>
<dbReference type="InterPro" id="IPR002398">
    <property type="entry name" value="Pept_C14"/>
</dbReference>
<dbReference type="Pfam" id="PF20706">
    <property type="entry name" value="GT4-conflict"/>
    <property type="match status" value="1"/>
</dbReference>
<dbReference type="GO" id="GO:0007165">
    <property type="term" value="P:signal transduction"/>
    <property type="evidence" value="ECO:0007669"/>
    <property type="project" value="InterPro"/>
</dbReference>
<evidence type="ECO:0000313" key="10">
    <source>
        <dbReference type="RefSeq" id="XP_035664537.1"/>
    </source>
</evidence>
<dbReference type="GeneID" id="118408032"/>
<dbReference type="PROSITE" id="PS51424">
    <property type="entry name" value="ROC"/>
    <property type="match status" value="1"/>
</dbReference>
<evidence type="ECO:0000256" key="2">
    <source>
        <dbReference type="ARBA" id="ARBA00022490"/>
    </source>
</evidence>
<dbReference type="PROSITE" id="PS51830">
    <property type="entry name" value="FIIND"/>
    <property type="match status" value="1"/>
</dbReference>
<dbReference type="Gene3D" id="3.40.50.300">
    <property type="entry name" value="P-loop containing nucleotide triphosphate hydrolases"/>
    <property type="match status" value="1"/>
</dbReference>
<keyword evidence="3" id="KW-0677">Repeat</keyword>
<dbReference type="PROSITE" id="PS50017">
    <property type="entry name" value="DEATH_DOMAIN"/>
    <property type="match status" value="2"/>
</dbReference>
<proteinExistence type="predicted"/>
<dbReference type="GO" id="GO:0005737">
    <property type="term" value="C:cytoplasm"/>
    <property type="evidence" value="ECO:0000318"/>
    <property type="project" value="GO_Central"/>
</dbReference>
<dbReference type="Pfam" id="PF00531">
    <property type="entry name" value="Death"/>
    <property type="match status" value="2"/>
</dbReference>
<evidence type="ECO:0000259" key="6">
    <source>
        <dbReference type="PROSITE" id="PS50017"/>
    </source>
</evidence>
<evidence type="ECO:0000259" key="7">
    <source>
        <dbReference type="PROSITE" id="PS51424"/>
    </source>
</evidence>
<dbReference type="GO" id="GO:0006508">
    <property type="term" value="P:proteolysis"/>
    <property type="evidence" value="ECO:0007669"/>
    <property type="project" value="InterPro"/>
</dbReference>
<evidence type="ECO:0000256" key="4">
    <source>
        <dbReference type="ARBA" id="ARBA00022741"/>
    </source>
</evidence>
<reference evidence="10" key="1">
    <citation type="submission" date="2025-08" db="UniProtKB">
        <authorList>
            <consortium name="RefSeq"/>
        </authorList>
    </citation>
    <scope>IDENTIFICATION</scope>
    <source>
        <strain evidence="10">S238N-H82</strain>
        <tissue evidence="10">Testes</tissue>
    </source>
</reference>
<evidence type="ECO:0000313" key="9">
    <source>
        <dbReference type="Proteomes" id="UP000001554"/>
    </source>
</evidence>
<evidence type="ECO:0000256" key="5">
    <source>
        <dbReference type="SAM" id="MobiDB-lite"/>
    </source>
</evidence>
<dbReference type="GO" id="GO:0004197">
    <property type="term" value="F:cysteine-type endopeptidase activity"/>
    <property type="evidence" value="ECO:0000318"/>
    <property type="project" value="GO_Central"/>
</dbReference>
<protein>
    <submittedName>
        <fullName evidence="10">Uncharacterized protein LOC118408032</fullName>
    </submittedName>
</protein>
<name>A0A9J7KLA4_BRAFL</name>
<evidence type="ECO:0000259" key="8">
    <source>
        <dbReference type="PROSITE" id="PS51830"/>
    </source>
</evidence>
<dbReference type="Pfam" id="PF13553">
    <property type="entry name" value="FIIND"/>
    <property type="match status" value="2"/>
</dbReference>
<dbReference type="InterPro" id="IPR027417">
    <property type="entry name" value="P-loop_NTPase"/>
</dbReference>
<comment type="subcellular location">
    <subcellularLocation>
        <location evidence="1">Cytoplasm</location>
        <location evidence="1">Cytosol</location>
    </subcellularLocation>
</comment>
<dbReference type="SUPFAM" id="SSF47986">
    <property type="entry name" value="DEATH domain"/>
    <property type="match status" value="2"/>
</dbReference>
<dbReference type="GO" id="GO:0043525">
    <property type="term" value="P:positive regulation of neuron apoptotic process"/>
    <property type="evidence" value="ECO:0000318"/>
    <property type="project" value="GO_Central"/>
</dbReference>
<dbReference type="GO" id="GO:0006915">
    <property type="term" value="P:apoptotic process"/>
    <property type="evidence" value="ECO:0000318"/>
    <property type="project" value="GO_Central"/>
</dbReference>
<sequence length="2054" mass="231807">MCQYRPGKHRSTGLPRKATQKLHKFYSQPGHMLTHGTKIGELRSSGLPRKVTQKLHKCYSQPGRILTHGMEMGEHRSTGLPREATQKLHKFYSQPGQILTHGTQMRTHRSTGLPGKAAQKLYKFYSQSGQILTHGATVGPHRSTWLPRKATQELHKFYSQPGQIRTDGTKMGPHRSTWLPRKATQELHKFYSQPGQIRTDGTKMGPHRSTGLPVEATQKLHKFYSQPGQILTHGTNVVRNCDITPHIPLLTERVGLRWRELAGRLGFSTDDIDGIVAGARNHDDRYCCTAILEQWQQREEGKGILKLQVMEATLFDMGLGDVVRVIQEWLSHLVVGLEALMKTQEFLTDNVDKDTTVQFMEMRGRSASSSELLMNDLVGCIKSPEDYEDLLQSLEEKKSTVIIATPSSTTAQSEYSNSSKIVNSTQRVKLMFLGQTGSGKTSLCLTMIDGKAHTEDESDRTIGVDIRSYIDQTHGVEYKIYDFGGHDVYHYTHRFFLTHLGLYLLCVDLPGYTSGEFQERVGKWMTSISSHVTKPSLIVVGTKSDKGDVMEKIALLERDIKSAETAVRQALETEISRCQETLDSREQGLGLRGKDDHFVGLSREDVLDKQTSLQKLLDGRPGNLVDVHIVPVSSKRNEGIDVLRRKMADIVQERIGTSRSRQLPQSWSDFDTLIKQETSKHCLDLTECKQRGSDVGMDNTDVLNALEYLHVAGEILFYRHIRGMEDKVFQDPSIILKLFKQLFRHDMAQHLQKEEKLMATNRKQFLEEGVVSDKFVDAVLPKEAESFQILLPLMKHFGLCFNRTVTMMANVPIADEGKVAKLWSETVKQGTTEVKLTMKSLDVNSEHPIGLGESLACRMVLMSEEGRRLVKRNAVINRMGNMHIMYRRLKNEDEEPTQRDWTCKKIVDEICLCADSKEAWRGMKELVKKIKPCLQEYPARLSEDRVTVTGDKKVESIPLEALHKHTGEDLDKIFLGEWTEPTWQPGVSSSDKMNKYKIDNGLYDVSSKLGYSWSRLATDLNLTRMEIDEIENNRELTSDTQRAFQALKQWRKKSGHGPLHYLPQLVGALKNMAKLSLAGEVTAILQGYHRNLPQLNVNPEESLDYPEMFKWSLPQEGKFHCQESDLHVTTPYPLYVTSASWSAEPWRYGSDWVPVGPLFHFQFRADDATEPVEVDFPHIVELEDGDVMVACMNDHDECKLPAEQVKPGHVTALLRRDARVGPVGRRSAVCAALNIEDARYGPPHDLKALEETLATMGQDDLSKTVRNMFMDHVSSMAEMDVQPAVTTDQEGNTKFCVKLPCKGKYICKDTDIGIVTSCPMTMTYQTEPLPDQWEHQEDWMPVGPVFNIQSDVPEDGPVELLLPHILDLSDYNMLDIPAEEAKVVHIADDKEEMLPCVITHTHAIFRRCKGTTVFIALTRALGLETKRRGLFVVIESPWASYGVHMKAFIVSNTKDMINTLQENLGALCEGGHTYSLLYSRPCTVMTEQKYCLHATVENGNMEHDPKPPGGILYEDTLGDGTYPERFEITIQSSTGGAAVKLDARLRPEGQNDHDTCQMIKFIEPPSSSQPIDRLQKGAVSQDFTASTLDRPPTDQDQHQQSRPEPTGPSPPRTRRYLPTRVMLVIITAIMAIVIQLFYTGHLNDFFRLLNGGKHVHHHMSYSGKPVVLLVNDEYGTSKGGISTINRQLAKLLSSSGARALCTVLNASKEDTNDANANVVELILPTTFEADERQPNINWLTFDHLTRYPNLPSGITHIIGHSSITSSAARKIRAQRYPTAKLILFNHVIPEDTEHYKSESRALDIEEKSDAIRKDMKHADVIFSVGPYLHDYYQTQVKGLKPHYQFLPKPSKIFSQLDLKYVETETKVVLSIGRVKGAERLKGYDLAAKAMSIVIEKFPKAKWRVRGVSAEDFTQSKEIIDANIEKGKFHFTALKYGTQHNLSIDMSEAHLVLMPSRAEPFGLVGLEAIAAGVPLVVSKNSGLAWFLKKQDLKVYFVNLKGEDEEDAKSLAERIEEILKNGQREFNAAKGLKQKLLSSKYWEDSHRKFLEECGIR</sequence>
<dbReference type="SUPFAM" id="SSF53756">
    <property type="entry name" value="UDP-Glycosyltransferase/glycogen phosphorylase"/>
    <property type="match status" value="1"/>
</dbReference>
<dbReference type="Gene3D" id="1.10.533.10">
    <property type="entry name" value="Death Domain, Fas"/>
    <property type="match status" value="2"/>
</dbReference>
<dbReference type="InterPro" id="IPR000488">
    <property type="entry name" value="Death_dom"/>
</dbReference>
<evidence type="ECO:0000256" key="1">
    <source>
        <dbReference type="ARBA" id="ARBA00004514"/>
    </source>
</evidence>
<feature type="domain" description="Death" evidence="6">
    <location>
        <begin position="254"/>
        <end position="330"/>
    </location>
</feature>
<feature type="compositionally biased region" description="Basic and acidic residues" evidence="5">
    <location>
        <begin position="1591"/>
        <end position="1601"/>
    </location>
</feature>
<feature type="domain" description="FIIND" evidence="8">
    <location>
        <begin position="1275"/>
        <end position="1576"/>
    </location>
</feature>